<evidence type="ECO:0000313" key="3">
    <source>
        <dbReference type="EMBL" id="VDN44233.1"/>
    </source>
</evidence>
<dbReference type="EMBL" id="UYRT01105315">
    <property type="protein sequence ID" value="VDN44233.1"/>
    <property type="molecule type" value="Genomic_DNA"/>
</dbReference>
<dbReference type="Gene3D" id="3.30.160.60">
    <property type="entry name" value="Classic Zinc Finger"/>
    <property type="match status" value="1"/>
</dbReference>
<dbReference type="Proteomes" id="UP000271098">
    <property type="component" value="Unassembled WGS sequence"/>
</dbReference>
<dbReference type="OrthoDB" id="5863628at2759"/>
<dbReference type="SUPFAM" id="SSF57667">
    <property type="entry name" value="beta-beta-alpha zinc fingers"/>
    <property type="match status" value="1"/>
</dbReference>
<dbReference type="InterPro" id="IPR013087">
    <property type="entry name" value="Znf_C2H2_type"/>
</dbReference>
<dbReference type="AlphaFoldDB" id="A0A183EWX0"/>
<protein>
    <submittedName>
        <fullName evidence="5">C2H2-type domain-containing protein</fullName>
    </submittedName>
</protein>
<feature type="domain" description="C2H2-type" evidence="2">
    <location>
        <begin position="2"/>
        <end position="32"/>
    </location>
</feature>
<dbReference type="PROSITE" id="PS50157">
    <property type="entry name" value="ZINC_FINGER_C2H2_2"/>
    <property type="match status" value="1"/>
</dbReference>
<keyword evidence="1" id="KW-0862">Zinc</keyword>
<dbReference type="WBParaSite" id="GPUH_0002549101-mRNA-1">
    <property type="protein sequence ID" value="GPUH_0002549101-mRNA-1"/>
    <property type="gene ID" value="GPUH_0002549101"/>
</dbReference>
<dbReference type="GO" id="GO:0008270">
    <property type="term" value="F:zinc ion binding"/>
    <property type="evidence" value="ECO:0007669"/>
    <property type="project" value="UniProtKB-KW"/>
</dbReference>
<evidence type="ECO:0000313" key="5">
    <source>
        <dbReference type="WBParaSite" id="GPUH_0002549101-mRNA-1"/>
    </source>
</evidence>
<evidence type="ECO:0000256" key="1">
    <source>
        <dbReference type="PROSITE-ProRule" id="PRU00042"/>
    </source>
</evidence>
<organism evidence="5">
    <name type="scientific">Gongylonema pulchrum</name>
    <dbReference type="NCBI Taxonomy" id="637853"/>
    <lineage>
        <taxon>Eukaryota</taxon>
        <taxon>Metazoa</taxon>
        <taxon>Ecdysozoa</taxon>
        <taxon>Nematoda</taxon>
        <taxon>Chromadorea</taxon>
        <taxon>Rhabditida</taxon>
        <taxon>Spirurina</taxon>
        <taxon>Spiruromorpha</taxon>
        <taxon>Spiruroidea</taxon>
        <taxon>Gongylonematidae</taxon>
        <taxon>Gongylonema</taxon>
    </lineage>
</organism>
<keyword evidence="4" id="KW-1185">Reference proteome</keyword>
<reference evidence="5" key="1">
    <citation type="submission" date="2016-06" db="UniProtKB">
        <authorList>
            <consortium name="WormBaseParasite"/>
        </authorList>
    </citation>
    <scope>IDENTIFICATION</scope>
</reference>
<evidence type="ECO:0000259" key="2">
    <source>
        <dbReference type="PROSITE" id="PS50157"/>
    </source>
</evidence>
<accession>A0A183EWX0</accession>
<reference evidence="3 4" key="2">
    <citation type="submission" date="2018-11" db="EMBL/GenBank/DDBJ databases">
        <authorList>
            <consortium name="Pathogen Informatics"/>
        </authorList>
    </citation>
    <scope>NUCLEOTIDE SEQUENCE [LARGE SCALE GENOMIC DNA]</scope>
</reference>
<proteinExistence type="predicted"/>
<gene>
    <name evidence="3" type="ORF">GPUH_LOCUS25461</name>
</gene>
<keyword evidence="1" id="KW-0479">Metal-binding</keyword>
<name>A0A183EWX0_9BILA</name>
<evidence type="ECO:0000313" key="4">
    <source>
        <dbReference type="Proteomes" id="UP000271098"/>
    </source>
</evidence>
<dbReference type="PROSITE" id="PS00028">
    <property type="entry name" value="ZINC_FINGER_C2H2_1"/>
    <property type="match status" value="1"/>
</dbReference>
<sequence length="150" mass="17069">MNVCQYNNCGLHFANLHDLLQHIEETHIGPIEEEMKKKEAMAMNAAGGDESMKSAPVPTAFPLSTDLRLFPVLPEQKAKPIKYEPFRLQFCHYRYSTLALKENLFSNQKQMLNLPSSRKIFVLASLCLSSFRNRKGTEDHNEMTGQPVGQ</sequence>
<dbReference type="InterPro" id="IPR036236">
    <property type="entry name" value="Znf_C2H2_sf"/>
</dbReference>
<keyword evidence="1" id="KW-0863">Zinc-finger</keyword>